<protein>
    <submittedName>
        <fullName evidence="6">Ef hand family protein</fullName>
    </submittedName>
</protein>
<evidence type="ECO:0000256" key="1">
    <source>
        <dbReference type="ARBA" id="ARBA00022723"/>
    </source>
</evidence>
<comment type="caution">
    <text evidence="6">The sequence shown here is derived from an EMBL/GenBank/DDBJ whole genome shotgun (WGS) entry which is preliminary data.</text>
</comment>
<evidence type="ECO:0000313" key="7">
    <source>
        <dbReference type="Proteomes" id="UP000037460"/>
    </source>
</evidence>
<evidence type="ECO:0000256" key="4">
    <source>
        <dbReference type="SAM" id="MobiDB-lite"/>
    </source>
</evidence>
<feature type="region of interest" description="Disordered" evidence="4">
    <location>
        <begin position="331"/>
        <end position="362"/>
    </location>
</feature>
<dbReference type="InterPro" id="IPR011992">
    <property type="entry name" value="EF-hand-dom_pair"/>
</dbReference>
<proteinExistence type="predicted"/>
<sequence length="493" mass="53858">MMLFKKWDVDGSKTVSKSEFRRGLKELKIRGGVEDYDSLFDTWDTDKSGSIGYTELLDAMKGRRYDTFHAFDADLGNAEAKIAAAAAQAYLEATAIEAAEARALAERELVAQRTWLLSRWRATRQGVRVAPEVEDMSETAVGAQASMEAVRLTELALVAHLDLKAEKQLRAEDELKQLGLCHELLDLESSRLLPLLAEMAFARVVGASSAAFARLPPPAFHGPQQRASAWLRMPKPRPAPSSGGTPVALIVVCRHSEELDWLSQLMREVPGLDFHLVQQASLQPGVPIAKQTLVSDVGGPAYAYLSFLEMACKAVEAVESARVRDSAAAAGAKADGAHTGSASGPKGTGGTGPKGRGLRSQAHVVLSKQEREESIQAIFHAQLRQRGVRVQDLFRRWDSDKSNSISLDEFCEVLRELEVAGSTADYASLFTEWDVDGSGTIQYTELIRALSGKRDATPSLDSPWRGFGLASSAQLHRWTTAEKKARRRSTQLN</sequence>
<dbReference type="EMBL" id="JWZX01002717">
    <property type="protein sequence ID" value="KOO27418.1"/>
    <property type="molecule type" value="Genomic_DNA"/>
</dbReference>
<dbReference type="InterPro" id="IPR002048">
    <property type="entry name" value="EF_hand_dom"/>
</dbReference>
<dbReference type="PROSITE" id="PS00018">
    <property type="entry name" value="EF_HAND_1"/>
    <property type="match status" value="4"/>
</dbReference>
<feature type="domain" description="EF-hand" evidence="5">
    <location>
        <begin position="31"/>
        <end position="66"/>
    </location>
</feature>
<dbReference type="GO" id="GO:0005509">
    <property type="term" value="F:calcium ion binding"/>
    <property type="evidence" value="ECO:0007669"/>
    <property type="project" value="InterPro"/>
</dbReference>
<dbReference type="AlphaFoldDB" id="A0A0M0JMC9"/>
<feature type="domain" description="EF-hand" evidence="5">
    <location>
        <begin position="421"/>
        <end position="456"/>
    </location>
</feature>
<keyword evidence="7" id="KW-1185">Reference proteome</keyword>
<dbReference type="Pfam" id="PF13499">
    <property type="entry name" value="EF-hand_7"/>
    <property type="match status" value="2"/>
</dbReference>
<dbReference type="PROSITE" id="PS50222">
    <property type="entry name" value="EF_HAND_2"/>
    <property type="match status" value="4"/>
</dbReference>
<keyword evidence="3" id="KW-0106">Calcium</keyword>
<feature type="domain" description="EF-hand" evidence="5">
    <location>
        <begin position="385"/>
        <end position="420"/>
    </location>
</feature>
<evidence type="ECO:0000313" key="6">
    <source>
        <dbReference type="EMBL" id="KOO27418.1"/>
    </source>
</evidence>
<evidence type="ECO:0000259" key="5">
    <source>
        <dbReference type="PROSITE" id="PS50222"/>
    </source>
</evidence>
<evidence type="ECO:0000256" key="3">
    <source>
        <dbReference type="ARBA" id="ARBA00022837"/>
    </source>
</evidence>
<evidence type="ECO:0000256" key="2">
    <source>
        <dbReference type="ARBA" id="ARBA00022737"/>
    </source>
</evidence>
<keyword evidence="1" id="KW-0479">Metal-binding</keyword>
<dbReference type="SUPFAM" id="SSF47473">
    <property type="entry name" value="EF-hand"/>
    <property type="match status" value="1"/>
</dbReference>
<accession>A0A0M0JMC9</accession>
<dbReference type="InterPro" id="IPR051581">
    <property type="entry name" value="Ca-bind"/>
</dbReference>
<feature type="compositionally biased region" description="Gly residues" evidence="4">
    <location>
        <begin position="346"/>
        <end position="355"/>
    </location>
</feature>
<gene>
    <name evidence="6" type="ORF">Ctob_012067</name>
</gene>
<dbReference type="OrthoDB" id="444540at2759"/>
<dbReference type="SMART" id="SM00054">
    <property type="entry name" value="EFh"/>
    <property type="match status" value="4"/>
</dbReference>
<organism evidence="6 7">
    <name type="scientific">Chrysochromulina tobinii</name>
    <dbReference type="NCBI Taxonomy" id="1460289"/>
    <lineage>
        <taxon>Eukaryota</taxon>
        <taxon>Haptista</taxon>
        <taxon>Haptophyta</taxon>
        <taxon>Prymnesiophyceae</taxon>
        <taxon>Prymnesiales</taxon>
        <taxon>Chrysochromulinaceae</taxon>
        <taxon>Chrysochromulina</taxon>
    </lineage>
</organism>
<reference evidence="7" key="1">
    <citation type="journal article" date="2015" name="PLoS Genet.">
        <title>Genome Sequence and Transcriptome Analyses of Chrysochromulina tobin: Metabolic Tools for Enhanced Algal Fitness in the Prominent Order Prymnesiales (Haptophyceae).</title>
        <authorList>
            <person name="Hovde B.T."/>
            <person name="Deodato C.R."/>
            <person name="Hunsperger H.M."/>
            <person name="Ryken S.A."/>
            <person name="Yost W."/>
            <person name="Jha R.K."/>
            <person name="Patterson J."/>
            <person name="Monnat R.J. Jr."/>
            <person name="Barlow S.B."/>
            <person name="Starkenburg S.R."/>
            <person name="Cattolico R.A."/>
        </authorList>
    </citation>
    <scope>NUCLEOTIDE SEQUENCE</scope>
    <source>
        <strain evidence="7">CCMP291</strain>
    </source>
</reference>
<dbReference type="Proteomes" id="UP000037460">
    <property type="component" value="Unassembled WGS sequence"/>
</dbReference>
<keyword evidence="2" id="KW-0677">Repeat</keyword>
<dbReference type="Gene3D" id="1.10.238.10">
    <property type="entry name" value="EF-hand"/>
    <property type="match status" value="2"/>
</dbReference>
<dbReference type="PANTHER" id="PTHR34524">
    <property type="entry name" value="CALCYPHOSIN"/>
    <property type="match status" value="1"/>
</dbReference>
<name>A0A0M0JMC9_9EUKA</name>
<dbReference type="PANTHER" id="PTHR34524:SF6">
    <property type="entry name" value="CALCYPHOSINE LIKE"/>
    <property type="match status" value="1"/>
</dbReference>
<feature type="domain" description="EF-hand" evidence="5">
    <location>
        <begin position="1"/>
        <end position="30"/>
    </location>
</feature>
<dbReference type="InterPro" id="IPR018247">
    <property type="entry name" value="EF_Hand_1_Ca_BS"/>
</dbReference>
<dbReference type="CDD" id="cd00051">
    <property type="entry name" value="EFh"/>
    <property type="match status" value="2"/>
</dbReference>